<comment type="caution">
    <text evidence="3">The sequence shown here is derived from an EMBL/GenBank/DDBJ whole genome shotgun (WGS) entry which is preliminary data.</text>
</comment>
<dbReference type="InterPro" id="IPR015943">
    <property type="entry name" value="WD40/YVTN_repeat-like_dom_sf"/>
</dbReference>
<dbReference type="EMBL" id="QKUF01000039">
    <property type="protein sequence ID" value="PZW20789.1"/>
    <property type="molecule type" value="Genomic_DNA"/>
</dbReference>
<name>A0A326TX10_THEHA</name>
<dbReference type="PANTHER" id="PTHR47199">
    <property type="entry name" value="PHOTOSYSTEM II STABILITY/ASSEMBLY FACTOR HCF136, CHLOROPLASTIC"/>
    <property type="match status" value="1"/>
</dbReference>
<sequence length="407" mass="45216">MHIPPFRTGRLQRCCSQSFSRTTWLSFLLLGSLLFLPACQQPSRTPSSSPSSPRPLNTPANERLSLLNLHMFDEFHGWSTSADGVRVLRTTHGPTSWQEVTPPHTASSSSDSSYIHTATFLDMQHAWVVWPITTMRGGILITRTLDGGDTWQHITLSIQNAIVRQISFLTPQIGWLLLERNNPHQHASELELLQTRDGGATWTPASRPDTRANKQNIPNGLKSSFSFISPSTGWLIGSALYCKTQDGGQTWQKQTLPFPLKRHEHITIHSPIFLNKQDGILPVSFVIPGTAILNLYLTHDGGNTWQRTTPIPGIATALATLGPRSIWAAGLTNQGVELYVTQDSALSWKRTSFTPQRPLTSIAQLQFATPQKGWLLAYAQSETVLYQSFDGGNSWQLVIPILQQPLT</sequence>
<dbReference type="SUPFAM" id="SSF110296">
    <property type="entry name" value="Oligoxyloglucan reducing end-specific cellobiohydrolase"/>
    <property type="match status" value="2"/>
</dbReference>
<dbReference type="Proteomes" id="UP000248806">
    <property type="component" value="Unassembled WGS sequence"/>
</dbReference>
<dbReference type="Gene3D" id="2.130.10.10">
    <property type="entry name" value="YVTN repeat-like/Quinoprotein amine dehydrogenase"/>
    <property type="match status" value="2"/>
</dbReference>
<organism evidence="3 4">
    <name type="scientific">Thermosporothrix hazakensis</name>
    <dbReference type="NCBI Taxonomy" id="644383"/>
    <lineage>
        <taxon>Bacteria</taxon>
        <taxon>Bacillati</taxon>
        <taxon>Chloroflexota</taxon>
        <taxon>Ktedonobacteria</taxon>
        <taxon>Ktedonobacterales</taxon>
        <taxon>Thermosporotrichaceae</taxon>
        <taxon>Thermosporothrix</taxon>
    </lineage>
</organism>
<dbReference type="CDD" id="cd15482">
    <property type="entry name" value="Sialidase_non-viral"/>
    <property type="match status" value="1"/>
</dbReference>
<dbReference type="InterPro" id="IPR031778">
    <property type="entry name" value="Sortilin_N"/>
</dbReference>
<reference evidence="3 4" key="1">
    <citation type="submission" date="2018-06" db="EMBL/GenBank/DDBJ databases">
        <title>Genomic Encyclopedia of Archaeal and Bacterial Type Strains, Phase II (KMG-II): from individual species to whole genera.</title>
        <authorList>
            <person name="Goeker M."/>
        </authorList>
    </citation>
    <scope>NUCLEOTIDE SEQUENCE [LARGE SCALE GENOMIC DNA]</scope>
    <source>
        <strain evidence="3 4">ATCC BAA-1881</strain>
    </source>
</reference>
<evidence type="ECO:0000313" key="3">
    <source>
        <dbReference type="EMBL" id="PZW20789.1"/>
    </source>
</evidence>
<dbReference type="AlphaFoldDB" id="A0A326TX10"/>
<evidence type="ECO:0000259" key="2">
    <source>
        <dbReference type="Pfam" id="PF15902"/>
    </source>
</evidence>
<keyword evidence="1" id="KW-0677">Repeat</keyword>
<protein>
    <submittedName>
        <fullName evidence="3">Photosystem II stability/assembly factor-like uncharacterized protein</fullName>
    </submittedName>
</protein>
<dbReference type="PANTHER" id="PTHR47199:SF2">
    <property type="entry name" value="PHOTOSYSTEM II STABILITY_ASSEMBLY FACTOR HCF136, CHLOROPLASTIC"/>
    <property type="match status" value="1"/>
</dbReference>
<proteinExistence type="predicted"/>
<dbReference type="Pfam" id="PF15902">
    <property type="entry name" value="Sortilin-Vps10"/>
    <property type="match status" value="1"/>
</dbReference>
<dbReference type="RefSeq" id="WP_170142980.1">
    <property type="nucleotide sequence ID" value="NZ_BIFX01000001.1"/>
</dbReference>
<feature type="domain" description="Sortilin N-terminal" evidence="2">
    <location>
        <begin position="294"/>
        <end position="398"/>
    </location>
</feature>
<keyword evidence="4" id="KW-1185">Reference proteome</keyword>
<gene>
    <name evidence="3" type="ORF">EI42_05794</name>
</gene>
<evidence type="ECO:0000256" key="1">
    <source>
        <dbReference type="ARBA" id="ARBA00022737"/>
    </source>
</evidence>
<evidence type="ECO:0000313" key="4">
    <source>
        <dbReference type="Proteomes" id="UP000248806"/>
    </source>
</evidence>
<accession>A0A326TX10</accession>